<evidence type="ECO:0000259" key="1">
    <source>
        <dbReference type="Pfam" id="PF04471"/>
    </source>
</evidence>
<proteinExistence type="predicted"/>
<dbReference type="AlphaFoldDB" id="A0A1V6M3S1"/>
<dbReference type="PANTHER" id="PTHR30015:SF7">
    <property type="entry name" value="TYPE IV METHYL-DIRECTED RESTRICTION ENZYME ECOKMRR"/>
    <property type="match status" value="1"/>
</dbReference>
<keyword evidence="3" id="KW-0540">Nuclease</keyword>
<sequence>MAGPQFIKYFPRVISALKDLGNSGTPPEVRELIAKNLQLSDEELDEQLNSGTSRLDNQVAWAKFYLAKAGYIDASKRGVWSLTEKGLNANITDKKALKICQGVQKQFKNKTASTEENLTQAIEETIAPADTSLTTSRDYRTELLDIIRSLSPAGFEKLCQRLLRESGFQQVEVTGRSGDGGIDGKGLLQINPLLSMQVVFQSKRYQANTAVTVSQIRDLRGAMAGRTDKGIFITTSTFTADARKEALREGVPPIELVDAQKLVTMFEELELGLTTKTAYDVDRKFFEEFT</sequence>
<feature type="domain" description="Restriction system protein Mrr-like N-terminal" evidence="2">
    <location>
        <begin position="8"/>
        <end position="89"/>
    </location>
</feature>
<dbReference type="InterPro" id="IPR011335">
    <property type="entry name" value="Restrct_endonuc-II-like"/>
</dbReference>
<keyword evidence="3" id="KW-0255">Endonuclease</keyword>
<comment type="caution">
    <text evidence="3">The sequence shown here is derived from an EMBL/GenBank/DDBJ whole genome shotgun (WGS) entry which is preliminary data.</text>
</comment>
<dbReference type="InterPro" id="IPR007560">
    <property type="entry name" value="Restrct_endonuc_IV_Mrr"/>
</dbReference>
<dbReference type="GO" id="GO:0009307">
    <property type="term" value="P:DNA restriction-modification system"/>
    <property type="evidence" value="ECO:0007669"/>
    <property type="project" value="InterPro"/>
</dbReference>
<dbReference type="InterPro" id="IPR011856">
    <property type="entry name" value="tRNA_endonuc-like_dom_sf"/>
</dbReference>
<organism evidence="3 4">
    <name type="scientific">Candidatus Brocadia sapporoensis</name>
    <dbReference type="NCBI Taxonomy" id="392547"/>
    <lineage>
        <taxon>Bacteria</taxon>
        <taxon>Pseudomonadati</taxon>
        <taxon>Planctomycetota</taxon>
        <taxon>Candidatus Brocadiia</taxon>
        <taxon>Candidatus Brocadiales</taxon>
        <taxon>Candidatus Brocadiaceae</taxon>
        <taxon>Candidatus Brocadia</taxon>
    </lineage>
</organism>
<dbReference type="GO" id="GO:0003677">
    <property type="term" value="F:DNA binding"/>
    <property type="evidence" value="ECO:0007669"/>
    <property type="project" value="InterPro"/>
</dbReference>
<accession>A0A1V6M3S1</accession>
<name>A0A1V6M3S1_9BACT</name>
<evidence type="ECO:0000313" key="4">
    <source>
        <dbReference type="Proteomes" id="UP000242219"/>
    </source>
</evidence>
<dbReference type="InterPro" id="IPR052906">
    <property type="entry name" value="Type_IV_Methyl-Rstrct_Enzyme"/>
</dbReference>
<gene>
    <name evidence="3" type="ORF">BIY37_00095</name>
</gene>
<dbReference type="Pfam" id="PF04471">
    <property type="entry name" value="Mrr_cat"/>
    <property type="match status" value="1"/>
</dbReference>
<keyword evidence="4" id="KW-1185">Reference proteome</keyword>
<dbReference type="Gene3D" id="3.40.1350.10">
    <property type="match status" value="1"/>
</dbReference>
<dbReference type="EMBL" id="MJUW02000004">
    <property type="protein sequence ID" value="OQD47027.1"/>
    <property type="molecule type" value="Genomic_DNA"/>
</dbReference>
<evidence type="ECO:0000313" key="3">
    <source>
        <dbReference type="EMBL" id="OQD47027.1"/>
    </source>
</evidence>
<dbReference type="SUPFAM" id="SSF52980">
    <property type="entry name" value="Restriction endonuclease-like"/>
    <property type="match status" value="1"/>
</dbReference>
<dbReference type="GO" id="GO:0015666">
    <property type="term" value="F:restriction endodeoxyribonuclease activity"/>
    <property type="evidence" value="ECO:0007669"/>
    <property type="project" value="TreeGrafter"/>
</dbReference>
<evidence type="ECO:0000259" key="2">
    <source>
        <dbReference type="Pfam" id="PF14338"/>
    </source>
</evidence>
<dbReference type="Pfam" id="PF14338">
    <property type="entry name" value="Mrr_N"/>
    <property type="match status" value="1"/>
</dbReference>
<dbReference type="PANTHER" id="PTHR30015">
    <property type="entry name" value="MRR RESTRICTION SYSTEM PROTEIN"/>
    <property type="match status" value="1"/>
</dbReference>
<protein>
    <submittedName>
        <fullName evidence="3">Restriction endonuclease</fullName>
    </submittedName>
</protein>
<keyword evidence="3" id="KW-0378">Hydrolase</keyword>
<feature type="domain" description="Restriction endonuclease type IV Mrr" evidence="1">
    <location>
        <begin position="147"/>
        <end position="265"/>
    </location>
</feature>
<dbReference type="InterPro" id="IPR025745">
    <property type="entry name" value="Mrr-like_N_dom"/>
</dbReference>
<reference evidence="3 4" key="1">
    <citation type="journal article" date="2016" name="Genome Announc.">
        <title>Draft Genome Sequence of the Anaerobic Ammonium-Oxidizing Bacterium 'Candidatus Brocadia sp. 40'.</title>
        <authorList>
            <person name="Ali M."/>
            <person name="Haroon M.F."/>
            <person name="Narita Y."/>
            <person name="Zhang L."/>
            <person name="Rangel Shaw D."/>
            <person name="Okabe S."/>
            <person name="Saikaly P.E."/>
        </authorList>
    </citation>
    <scope>NUCLEOTIDE SEQUENCE [LARGE SCALE GENOMIC DNA]</scope>
    <source>
        <strain evidence="3 4">40</strain>
    </source>
</reference>
<dbReference type="Proteomes" id="UP000242219">
    <property type="component" value="Unassembled WGS sequence"/>
</dbReference>